<organism evidence="1 2">
    <name type="scientific">Amycolatopsis antarctica</name>
    <dbReference type="NCBI Taxonomy" id="1854586"/>
    <lineage>
        <taxon>Bacteria</taxon>
        <taxon>Bacillati</taxon>
        <taxon>Actinomycetota</taxon>
        <taxon>Actinomycetes</taxon>
        <taxon>Pseudonocardiales</taxon>
        <taxon>Pseudonocardiaceae</taxon>
        <taxon>Amycolatopsis</taxon>
    </lineage>
</organism>
<dbReference type="Proteomes" id="UP000242444">
    <property type="component" value="Unassembled WGS sequence"/>
</dbReference>
<sequence length="83" mass="8882">MNHSGGVTTNTCVTIEGHSNFSLLVTGGQAELEVSGISNEYLFLLNENAIDELLAMLSTARSTLRTASDEDLDHGIRVTTTRA</sequence>
<dbReference type="InParanoid" id="A0A263D0M4"/>
<dbReference type="EMBL" id="NKYE01000012">
    <property type="protein sequence ID" value="OZM71678.1"/>
    <property type="molecule type" value="Genomic_DNA"/>
</dbReference>
<evidence type="ECO:0000313" key="2">
    <source>
        <dbReference type="Proteomes" id="UP000242444"/>
    </source>
</evidence>
<keyword evidence="2" id="KW-1185">Reference proteome</keyword>
<dbReference type="AlphaFoldDB" id="A0A263D0M4"/>
<accession>A0A263D0M4</accession>
<proteinExistence type="predicted"/>
<comment type="caution">
    <text evidence="1">The sequence shown here is derived from an EMBL/GenBank/DDBJ whole genome shotgun (WGS) entry which is preliminary data.</text>
</comment>
<protein>
    <submittedName>
        <fullName evidence="1">Uncharacterized protein</fullName>
    </submittedName>
</protein>
<name>A0A263D0M4_9PSEU</name>
<gene>
    <name evidence="1" type="ORF">CFN78_19395</name>
</gene>
<reference evidence="1 2" key="1">
    <citation type="submission" date="2017-07" db="EMBL/GenBank/DDBJ databases">
        <title>Amycolatopsis antarcticus sp. nov., isolated from the surface of an Antarcticus brown macroalga.</title>
        <authorList>
            <person name="Wang J."/>
            <person name="Leiva S."/>
            <person name="Huang J."/>
            <person name="Huang Y."/>
        </authorList>
    </citation>
    <scope>NUCLEOTIDE SEQUENCE [LARGE SCALE GENOMIC DNA]</scope>
    <source>
        <strain evidence="1 2">AU-G6</strain>
    </source>
</reference>
<dbReference type="RefSeq" id="WP_094864260.1">
    <property type="nucleotide sequence ID" value="NZ_NKYE01000012.1"/>
</dbReference>
<evidence type="ECO:0000313" key="1">
    <source>
        <dbReference type="EMBL" id="OZM71678.1"/>
    </source>
</evidence>